<dbReference type="AlphaFoldDB" id="A0AAW1X1Z5"/>
<dbReference type="EMBL" id="JBEDUW010000004">
    <property type="protein sequence ID" value="KAK9930980.1"/>
    <property type="molecule type" value="Genomic_DNA"/>
</dbReference>
<gene>
    <name evidence="1" type="ORF">M0R45_018280</name>
</gene>
<evidence type="ECO:0000313" key="2">
    <source>
        <dbReference type="Proteomes" id="UP001457282"/>
    </source>
</evidence>
<organism evidence="1 2">
    <name type="scientific">Rubus argutus</name>
    <name type="common">Southern blackberry</name>
    <dbReference type="NCBI Taxonomy" id="59490"/>
    <lineage>
        <taxon>Eukaryota</taxon>
        <taxon>Viridiplantae</taxon>
        <taxon>Streptophyta</taxon>
        <taxon>Embryophyta</taxon>
        <taxon>Tracheophyta</taxon>
        <taxon>Spermatophyta</taxon>
        <taxon>Magnoliopsida</taxon>
        <taxon>eudicotyledons</taxon>
        <taxon>Gunneridae</taxon>
        <taxon>Pentapetalae</taxon>
        <taxon>rosids</taxon>
        <taxon>fabids</taxon>
        <taxon>Rosales</taxon>
        <taxon>Rosaceae</taxon>
        <taxon>Rosoideae</taxon>
        <taxon>Rosoideae incertae sedis</taxon>
        <taxon>Rubus</taxon>
    </lineage>
</organism>
<evidence type="ECO:0000313" key="1">
    <source>
        <dbReference type="EMBL" id="KAK9930980.1"/>
    </source>
</evidence>
<name>A0AAW1X1Z5_RUBAR</name>
<accession>A0AAW1X1Z5</accession>
<dbReference type="Proteomes" id="UP001457282">
    <property type="component" value="Unassembled WGS sequence"/>
</dbReference>
<protein>
    <recommendedName>
        <fullName evidence="3">Secreted protein</fullName>
    </recommendedName>
</protein>
<comment type="caution">
    <text evidence="1">The sequence shown here is derived from an EMBL/GenBank/DDBJ whole genome shotgun (WGS) entry which is preliminary data.</text>
</comment>
<proteinExistence type="predicted"/>
<keyword evidence="2" id="KW-1185">Reference proteome</keyword>
<reference evidence="1 2" key="1">
    <citation type="journal article" date="2023" name="G3 (Bethesda)">
        <title>A chromosome-length genome assembly and annotation of blackberry (Rubus argutus, cv. 'Hillquist').</title>
        <authorList>
            <person name="Bruna T."/>
            <person name="Aryal R."/>
            <person name="Dudchenko O."/>
            <person name="Sargent D.J."/>
            <person name="Mead D."/>
            <person name="Buti M."/>
            <person name="Cavallini A."/>
            <person name="Hytonen T."/>
            <person name="Andres J."/>
            <person name="Pham M."/>
            <person name="Weisz D."/>
            <person name="Mascagni F."/>
            <person name="Usai G."/>
            <person name="Natali L."/>
            <person name="Bassil N."/>
            <person name="Fernandez G.E."/>
            <person name="Lomsadze A."/>
            <person name="Armour M."/>
            <person name="Olukolu B."/>
            <person name="Poorten T."/>
            <person name="Britton C."/>
            <person name="Davik J."/>
            <person name="Ashrafi H."/>
            <person name="Aiden E.L."/>
            <person name="Borodovsky M."/>
            <person name="Worthington M."/>
        </authorList>
    </citation>
    <scope>NUCLEOTIDE SEQUENCE [LARGE SCALE GENOMIC DNA]</scope>
    <source>
        <strain evidence="1">PI 553951</strain>
    </source>
</reference>
<sequence>MRLLVLLPWSVRESSSGDTVVVTATSSGCPEKALGTSLKLEERDEVSGYIVVAAIEEERKQWQLCLVDVGCQGHGVVGKTRRCKEEQRTRWPEQLLG</sequence>
<evidence type="ECO:0008006" key="3">
    <source>
        <dbReference type="Google" id="ProtNLM"/>
    </source>
</evidence>
<dbReference type="PROSITE" id="PS51257">
    <property type="entry name" value="PROKAR_LIPOPROTEIN"/>
    <property type="match status" value="1"/>
</dbReference>